<comment type="caution">
    <text evidence="2">The sequence shown here is derived from an EMBL/GenBank/DDBJ whole genome shotgun (WGS) entry which is preliminary data.</text>
</comment>
<protein>
    <submittedName>
        <fullName evidence="2">Uncharacterized protein</fullName>
    </submittedName>
</protein>
<evidence type="ECO:0000256" key="1">
    <source>
        <dbReference type="SAM" id="MobiDB-lite"/>
    </source>
</evidence>
<reference evidence="3" key="1">
    <citation type="journal article" date="2019" name="Int. J. Syst. Evol. Microbiol.">
        <title>The Global Catalogue of Microorganisms (GCM) 10K type strain sequencing project: providing services to taxonomists for standard genome sequencing and annotation.</title>
        <authorList>
            <consortium name="The Broad Institute Genomics Platform"/>
            <consortium name="The Broad Institute Genome Sequencing Center for Infectious Disease"/>
            <person name="Wu L."/>
            <person name="Ma J."/>
        </authorList>
    </citation>
    <scope>NUCLEOTIDE SEQUENCE [LARGE SCALE GENOMIC DNA]</scope>
    <source>
        <strain evidence="3">CGMCC 1.15342</strain>
    </source>
</reference>
<dbReference type="EMBL" id="BMIK01000002">
    <property type="protein sequence ID" value="GGC18379.1"/>
    <property type="molecule type" value="Genomic_DNA"/>
</dbReference>
<gene>
    <name evidence="2" type="ORF">GCM10011386_07860</name>
</gene>
<accession>A0ABQ1L3Y0</accession>
<evidence type="ECO:0000313" key="2">
    <source>
        <dbReference type="EMBL" id="GGC18379.1"/>
    </source>
</evidence>
<keyword evidence="3" id="KW-1185">Reference proteome</keyword>
<organism evidence="2 3">
    <name type="scientific">Parapedobacter defluvii</name>
    <dbReference type="NCBI Taxonomy" id="2045106"/>
    <lineage>
        <taxon>Bacteria</taxon>
        <taxon>Pseudomonadati</taxon>
        <taxon>Bacteroidota</taxon>
        <taxon>Sphingobacteriia</taxon>
        <taxon>Sphingobacteriales</taxon>
        <taxon>Sphingobacteriaceae</taxon>
        <taxon>Parapedobacter</taxon>
    </lineage>
</organism>
<dbReference type="RefSeq" id="WP_188747687.1">
    <property type="nucleotide sequence ID" value="NZ_BMIK01000002.1"/>
</dbReference>
<dbReference type="Proteomes" id="UP000597338">
    <property type="component" value="Unassembled WGS sequence"/>
</dbReference>
<proteinExistence type="predicted"/>
<feature type="region of interest" description="Disordered" evidence="1">
    <location>
        <begin position="271"/>
        <end position="300"/>
    </location>
</feature>
<evidence type="ECO:0000313" key="3">
    <source>
        <dbReference type="Proteomes" id="UP000597338"/>
    </source>
</evidence>
<sequence length="300" mass="34059">MMTDRQLALIIGLGFVSMTVKGQSVDRAAMETMQDSLVKLGYTIYNEPSEPERLKANFAFVKTLVSALKTPHSYHFGFDSLTMVSVLRSPDDKFRVFSWHVPLNDGSYLYYGTIQLNTPDGRLKMYPLLDKTYEIKSPETDVTAGDNWYGAQYYRMIPFGADYILLGWKGHTAQVTQKVIEILSLADGGVKLGKAIFESDSTRGQARMIYRYSRNAQMFIDYDRTGNRIVMDHLAPPEERDEGQYEQYGPDMTYDAWQLQNGKLVLIPDIPMMNPAAPEDDNYNDPRKPSTHPKSGLSTQ</sequence>
<name>A0ABQ1L3Y0_9SPHI</name>